<feature type="domain" description="Helix-turn-helix type 11" evidence="1">
    <location>
        <begin position="9"/>
        <end position="62"/>
    </location>
</feature>
<dbReference type="PANTHER" id="PTHR34580">
    <property type="match status" value="1"/>
</dbReference>
<dbReference type="AlphaFoldDB" id="A0A2P7QP47"/>
<dbReference type="PROSITE" id="PS52050">
    <property type="entry name" value="WYL"/>
    <property type="match status" value="1"/>
</dbReference>
<sequence>MNAMRRADRLLQIIQVLRRSHRPTTAQDLAAELEVTPRTIYRDMAVLQASRVPIDGEAGVGYVLRPGYDLPPLMLEGAEIDAVVLGLTMVIERGDPELALGARDALAKVEAVLPRTASHQVRSARLLIPHRLAPGVSFGQFTPAIRSAIHRSAKLSIAYVDLRENRTERTVWPLGLYLYSHVTLLCAWCEEREDFRAFRAERIDACEVLPTRFDGKHGGLLAEFLARFSNGHTPVEAGLPARGE</sequence>
<dbReference type="PANTHER" id="PTHR34580:SF3">
    <property type="entry name" value="PROTEIN PAFB"/>
    <property type="match status" value="1"/>
</dbReference>
<reference evidence="3 4" key="1">
    <citation type="submission" date="2018-03" db="EMBL/GenBank/DDBJ databases">
        <title>The draft genome of Sphingosinicella sp. GL-C-18.</title>
        <authorList>
            <person name="Liu L."/>
            <person name="Li L."/>
            <person name="Liang L."/>
            <person name="Zhang X."/>
            <person name="Wang T."/>
        </authorList>
    </citation>
    <scope>NUCLEOTIDE SEQUENCE [LARGE SCALE GENOMIC DNA]</scope>
    <source>
        <strain evidence="3 4">GL-C-18</strain>
    </source>
</reference>
<dbReference type="Pfam" id="PF08279">
    <property type="entry name" value="HTH_11"/>
    <property type="match status" value="1"/>
</dbReference>
<keyword evidence="4" id="KW-1185">Reference proteome</keyword>
<organism evidence="3 4">
    <name type="scientific">Allosphingosinicella deserti</name>
    <dbReference type="NCBI Taxonomy" id="2116704"/>
    <lineage>
        <taxon>Bacteria</taxon>
        <taxon>Pseudomonadati</taxon>
        <taxon>Pseudomonadota</taxon>
        <taxon>Alphaproteobacteria</taxon>
        <taxon>Sphingomonadales</taxon>
        <taxon>Sphingomonadaceae</taxon>
        <taxon>Allosphingosinicella</taxon>
    </lineage>
</organism>
<accession>A0A2P7QP47</accession>
<gene>
    <name evidence="3" type="ORF">C7I55_14155</name>
</gene>
<dbReference type="Gene3D" id="1.10.10.10">
    <property type="entry name" value="Winged helix-like DNA-binding domain superfamily/Winged helix DNA-binding domain"/>
    <property type="match status" value="1"/>
</dbReference>
<evidence type="ECO:0000259" key="2">
    <source>
        <dbReference type="Pfam" id="PF13280"/>
    </source>
</evidence>
<dbReference type="InterPro" id="IPR036388">
    <property type="entry name" value="WH-like_DNA-bd_sf"/>
</dbReference>
<feature type="domain" description="WYL" evidence="2">
    <location>
        <begin position="143"/>
        <end position="208"/>
    </location>
</feature>
<evidence type="ECO:0000313" key="3">
    <source>
        <dbReference type="EMBL" id="PSJ39724.1"/>
    </source>
</evidence>
<dbReference type="InterPro" id="IPR026881">
    <property type="entry name" value="WYL_dom"/>
</dbReference>
<comment type="caution">
    <text evidence="3">The sequence shown here is derived from an EMBL/GenBank/DDBJ whole genome shotgun (WGS) entry which is preliminary data.</text>
</comment>
<protein>
    <submittedName>
        <fullName evidence="3">Transcriptional regulator</fullName>
    </submittedName>
</protein>
<dbReference type="InterPro" id="IPR013196">
    <property type="entry name" value="HTH_11"/>
</dbReference>
<proteinExistence type="predicted"/>
<dbReference type="InterPro" id="IPR051534">
    <property type="entry name" value="CBASS_pafABC_assoc_protein"/>
</dbReference>
<dbReference type="EMBL" id="PXYI01000004">
    <property type="protein sequence ID" value="PSJ39724.1"/>
    <property type="molecule type" value="Genomic_DNA"/>
</dbReference>
<dbReference type="InterPro" id="IPR036390">
    <property type="entry name" value="WH_DNA-bd_sf"/>
</dbReference>
<evidence type="ECO:0000259" key="1">
    <source>
        <dbReference type="Pfam" id="PF08279"/>
    </source>
</evidence>
<dbReference type="SUPFAM" id="SSF46785">
    <property type="entry name" value="Winged helix' DNA-binding domain"/>
    <property type="match status" value="1"/>
</dbReference>
<name>A0A2P7QP47_9SPHN</name>
<dbReference type="Pfam" id="PF13280">
    <property type="entry name" value="WYL"/>
    <property type="match status" value="1"/>
</dbReference>
<dbReference type="Proteomes" id="UP000241167">
    <property type="component" value="Unassembled WGS sequence"/>
</dbReference>
<evidence type="ECO:0000313" key="4">
    <source>
        <dbReference type="Proteomes" id="UP000241167"/>
    </source>
</evidence>